<dbReference type="PANTHER" id="PTHR36511">
    <property type="entry name" value="MERR FAMILY BACTERIAL REGULATORY PROTEIN"/>
    <property type="match status" value="1"/>
</dbReference>
<dbReference type="STRING" id="427683.A5481_04090"/>
<proteinExistence type="predicted"/>
<feature type="domain" description="HTH cro/C1-type" evidence="4">
    <location>
        <begin position="54"/>
        <end position="90"/>
    </location>
</feature>
<organism evidence="5 6">
    <name type="scientific">Methylobacterium platani</name>
    <dbReference type="NCBI Taxonomy" id="427683"/>
    <lineage>
        <taxon>Bacteria</taxon>
        <taxon>Pseudomonadati</taxon>
        <taxon>Pseudomonadota</taxon>
        <taxon>Alphaproteobacteria</taxon>
        <taxon>Hyphomicrobiales</taxon>
        <taxon>Methylobacteriaceae</taxon>
        <taxon>Methylobacterium</taxon>
    </lineage>
</organism>
<protein>
    <recommendedName>
        <fullName evidence="4">HTH cro/C1-type domain-containing protein</fullName>
    </recommendedName>
</protein>
<name>A0A179SI74_9HYPH</name>
<evidence type="ECO:0000313" key="6">
    <source>
        <dbReference type="Proteomes" id="UP000078316"/>
    </source>
</evidence>
<gene>
    <name evidence="5" type="ORF">A5481_04090</name>
</gene>
<dbReference type="EMBL" id="LWHQ01000009">
    <property type="protein sequence ID" value="OAS26641.1"/>
    <property type="molecule type" value="Genomic_DNA"/>
</dbReference>
<keyword evidence="2" id="KW-0238">DNA-binding</keyword>
<dbReference type="InterPro" id="IPR001387">
    <property type="entry name" value="Cro/C1-type_HTH"/>
</dbReference>
<dbReference type="GO" id="GO:0003677">
    <property type="term" value="F:DNA binding"/>
    <property type="evidence" value="ECO:0007669"/>
    <property type="project" value="UniProtKB-KW"/>
</dbReference>
<sequence>MAKFSLSQALLHRPQVDEVKLDATTEEDIRAYQEEDGFDPELEPKAVRVVPGPRDVRVRLGLTQKEFAEALHIPLATVRNWEQGRTVPDAPARALLTVVAREPEAAFAALGTGVVPDDLDETAGSPPSR</sequence>
<keyword evidence="1" id="KW-0805">Transcription regulation</keyword>
<dbReference type="AlphaFoldDB" id="A0A179SI74"/>
<evidence type="ECO:0000313" key="5">
    <source>
        <dbReference type="EMBL" id="OAS26641.1"/>
    </source>
</evidence>
<dbReference type="OrthoDB" id="461984at2"/>
<dbReference type="Proteomes" id="UP000078316">
    <property type="component" value="Unassembled WGS sequence"/>
</dbReference>
<dbReference type="RefSeq" id="WP_048436300.1">
    <property type="nucleotide sequence ID" value="NZ_LWHQ01000009.1"/>
</dbReference>
<dbReference type="CDD" id="cd00093">
    <property type="entry name" value="HTH_XRE"/>
    <property type="match status" value="1"/>
</dbReference>
<keyword evidence="3" id="KW-0804">Transcription</keyword>
<evidence type="ECO:0000259" key="4">
    <source>
        <dbReference type="PROSITE" id="PS50943"/>
    </source>
</evidence>
<evidence type="ECO:0000256" key="3">
    <source>
        <dbReference type="ARBA" id="ARBA00023163"/>
    </source>
</evidence>
<dbReference type="Pfam" id="PF01381">
    <property type="entry name" value="HTH_3"/>
    <property type="match status" value="1"/>
</dbReference>
<dbReference type="InterPro" id="IPR010982">
    <property type="entry name" value="Lambda_DNA-bd_dom_sf"/>
</dbReference>
<dbReference type="InterPro" id="IPR052359">
    <property type="entry name" value="HTH-type_reg/antitoxin"/>
</dbReference>
<reference evidence="5 6" key="1">
    <citation type="submission" date="2016-04" db="EMBL/GenBank/DDBJ databases">
        <authorList>
            <person name="Evans L.H."/>
            <person name="Alamgir A."/>
            <person name="Owens N."/>
            <person name="Weber N.D."/>
            <person name="Virtaneva K."/>
            <person name="Barbian K."/>
            <person name="Babar A."/>
            <person name="Rosenke K."/>
        </authorList>
    </citation>
    <scope>NUCLEOTIDE SEQUENCE [LARGE SCALE GENOMIC DNA]</scope>
    <source>
        <strain evidence="5 6">PMB02</strain>
    </source>
</reference>
<dbReference type="Gene3D" id="1.10.260.40">
    <property type="entry name" value="lambda repressor-like DNA-binding domains"/>
    <property type="match status" value="1"/>
</dbReference>
<dbReference type="PROSITE" id="PS50943">
    <property type="entry name" value="HTH_CROC1"/>
    <property type="match status" value="1"/>
</dbReference>
<accession>A0A179SI74</accession>
<dbReference type="PANTHER" id="PTHR36511:SF4">
    <property type="entry name" value="ANTITOXIN MQSA"/>
    <property type="match status" value="1"/>
</dbReference>
<evidence type="ECO:0000256" key="1">
    <source>
        <dbReference type="ARBA" id="ARBA00023015"/>
    </source>
</evidence>
<evidence type="ECO:0000256" key="2">
    <source>
        <dbReference type="ARBA" id="ARBA00023125"/>
    </source>
</evidence>
<dbReference type="SUPFAM" id="SSF47413">
    <property type="entry name" value="lambda repressor-like DNA-binding domains"/>
    <property type="match status" value="1"/>
</dbReference>
<comment type="caution">
    <text evidence="5">The sequence shown here is derived from an EMBL/GenBank/DDBJ whole genome shotgun (WGS) entry which is preliminary data.</text>
</comment>